<name>A0ABU1G3M9_9GAMM</name>
<feature type="transmembrane region" description="Helical" evidence="1">
    <location>
        <begin position="6"/>
        <end position="29"/>
    </location>
</feature>
<dbReference type="EMBL" id="JARWAK010000010">
    <property type="protein sequence ID" value="MDR5867542.1"/>
    <property type="molecule type" value="Genomic_DNA"/>
</dbReference>
<evidence type="ECO:0000313" key="2">
    <source>
        <dbReference type="EMBL" id="MDR5867542.1"/>
    </source>
</evidence>
<keyword evidence="1" id="KW-0812">Transmembrane</keyword>
<dbReference type="RefSeq" id="WP_309653135.1">
    <property type="nucleotide sequence ID" value="NZ_JARWAK010000010.1"/>
</dbReference>
<keyword evidence="1" id="KW-0472">Membrane</keyword>
<keyword evidence="1" id="KW-1133">Transmembrane helix</keyword>
<organism evidence="2 3">
    <name type="scientific">Halomonas koreensis</name>
    <dbReference type="NCBI Taxonomy" id="245385"/>
    <lineage>
        <taxon>Bacteria</taxon>
        <taxon>Pseudomonadati</taxon>
        <taxon>Pseudomonadota</taxon>
        <taxon>Gammaproteobacteria</taxon>
        <taxon>Oceanospirillales</taxon>
        <taxon>Halomonadaceae</taxon>
        <taxon>Halomonas</taxon>
    </lineage>
</organism>
<dbReference type="Proteomes" id="UP001264519">
    <property type="component" value="Unassembled WGS sequence"/>
</dbReference>
<accession>A0ABU1G3M9</accession>
<sequence>MSAIASLVLSFPLILFVGLLGLLALYWGLVGLGLAPAELFERDSLRDDTLASALVSLGFAGVPASLALTLLVLWASGVALVAELAVLRWLPLGVLRIPVGVAVVWGAFALASPLAAWSCRRLHRRIHPDAGRHPRCLLGERVRVTAVDEAGADAEVVEDPRLTVRLRGKARARPSPGEVRVLVKYLRGEEAYRSVAEADYLDARTRLVRLHLLSRHRPDTHGRGENGSRPSA</sequence>
<evidence type="ECO:0000256" key="1">
    <source>
        <dbReference type="SAM" id="Phobius"/>
    </source>
</evidence>
<comment type="caution">
    <text evidence="2">The sequence shown here is derived from an EMBL/GenBank/DDBJ whole genome shotgun (WGS) entry which is preliminary data.</text>
</comment>
<gene>
    <name evidence="2" type="ORF">QC818_12140</name>
</gene>
<feature type="transmembrane region" description="Helical" evidence="1">
    <location>
        <begin position="50"/>
        <end position="75"/>
    </location>
</feature>
<keyword evidence="3" id="KW-1185">Reference proteome</keyword>
<evidence type="ECO:0000313" key="3">
    <source>
        <dbReference type="Proteomes" id="UP001264519"/>
    </source>
</evidence>
<feature type="transmembrane region" description="Helical" evidence="1">
    <location>
        <begin position="95"/>
        <end position="117"/>
    </location>
</feature>
<proteinExistence type="predicted"/>
<protein>
    <submittedName>
        <fullName evidence="2">Uncharacterized protein</fullName>
    </submittedName>
</protein>
<reference evidence="2 3" key="1">
    <citation type="submission" date="2023-04" db="EMBL/GenBank/DDBJ databases">
        <title>A long-awaited taxogenomic arrangement of the family Halomonadaceae.</title>
        <authorList>
            <person name="De La Haba R."/>
            <person name="Chuvochina M."/>
            <person name="Wittouck S."/>
            <person name="Arahal D.R."/>
            <person name="Sanchez-Porro C."/>
            <person name="Hugenholtz P."/>
            <person name="Ventosa A."/>
        </authorList>
    </citation>
    <scope>NUCLEOTIDE SEQUENCE [LARGE SCALE GENOMIC DNA]</scope>
    <source>
        <strain evidence="2 3">DSM 23530</strain>
    </source>
</reference>